<evidence type="ECO:0000256" key="6">
    <source>
        <dbReference type="ARBA" id="ARBA00022792"/>
    </source>
</evidence>
<feature type="repeat" description="Solcar" evidence="10">
    <location>
        <begin position="166"/>
        <end position="256"/>
    </location>
</feature>
<keyword evidence="5" id="KW-0677">Repeat</keyword>
<feature type="repeat" description="Solcar" evidence="10">
    <location>
        <begin position="25"/>
        <end position="158"/>
    </location>
</feature>
<keyword evidence="13" id="KW-1185">Reference proteome</keyword>
<evidence type="ECO:0000256" key="4">
    <source>
        <dbReference type="ARBA" id="ARBA00022692"/>
    </source>
</evidence>
<comment type="subcellular location">
    <subcellularLocation>
        <location evidence="1">Mitochondrion inner membrane</location>
        <topology evidence="1">Multi-pass membrane protein</topology>
    </subcellularLocation>
</comment>
<keyword evidence="9 10" id="KW-0472">Membrane</keyword>
<dbReference type="GO" id="GO:1990542">
    <property type="term" value="P:mitochondrial transmembrane transport"/>
    <property type="evidence" value="ECO:0007669"/>
    <property type="project" value="InterPro"/>
</dbReference>
<keyword evidence="8" id="KW-0496">Mitochondrion</keyword>
<evidence type="ECO:0000313" key="13">
    <source>
        <dbReference type="Proteomes" id="UP000183567"/>
    </source>
</evidence>
<name>A0A1J8QJS5_9AGAM</name>
<evidence type="ECO:0000256" key="2">
    <source>
        <dbReference type="ARBA" id="ARBA00006375"/>
    </source>
</evidence>
<feature type="repeat" description="Solcar" evidence="10">
    <location>
        <begin position="263"/>
        <end position="353"/>
    </location>
</feature>
<keyword evidence="4 10" id="KW-0812">Transmembrane</keyword>
<dbReference type="PROSITE" id="PS50920">
    <property type="entry name" value="SOLCAR"/>
    <property type="match status" value="3"/>
</dbReference>
<evidence type="ECO:0000256" key="5">
    <source>
        <dbReference type="ARBA" id="ARBA00022737"/>
    </source>
</evidence>
<accession>A0A1J8QJS5</accession>
<evidence type="ECO:0000256" key="9">
    <source>
        <dbReference type="ARBA" id="ARBA00023136"/>
    </source>
</evidence>
<dbReference type="InterPro" id="IPR023395">
    <property type="entry name" value="MCP_dom_sf"/>
</dbReference>
<dbReference type="InterPro" id="IPR018108">
    <property type="entry name" value="MCP_transmembrane"/>
</dbReference>
<sequence length="358" mass="39148">MSMTPPAGIRLRFLLPSSASTRRMDPFHAKLVAAATGSTMTALTMTPFDVIKTRLQTQPKVPIFSRPTLPNKCCQPTHIPCVRNMSSYARTLAAEEVVCIFDHGVYRTERVNGFLDAVRHVWRAEGVKGLWKGAGTTLLIGVPSSTVYMLTYDHLLRNVLPPFIPSPTLVPLVAGITARATLTSLLSPLELIRTNLQSTPKSPDQPHTLTSVLTSVRALVRKQGVRFLWRGLGPTLWRDVPFSGIYWAGYEGWKRYFESRGKKGAYVAFACGAISGTTASLLTSPFDVLKTRRQALLMSGTMSSRTTATIPLCAHIIRTEGVNALFAGILPRTAKIAPACGIMIACFEGVGKFLEKKD</sequence>
<evidence type="ECO:0000313" key="12">
    <source>
        <dbReference type="EMBL" id="OJA21181.1"/>
    </source>
</evidence>
<dbReference type="SUPFAM" id="SSF103506">
    <property type="entry name" value="Mitochondrial carrier"/>
    <property type="match status" value="1"/>
</dbReference>
<evidence type="ECO:0000256" key="7">
    <source>
        <dbReference type="ARBA" id="ARBA00022989"/>
    </source>
</evidence>
<comment type="similarity">
    <text evidence="2 11">Belongs to the mitochondrial carrier (TC 2.A.29) family.</text>
</comment>
<dbReference type="EMBL" id="LVVM01000249">
    <property type="protein sequence ID" value="OJA21181.1"/>
    <property type="molecule type" value="Genomic_DNA"/>
</dbReference>
<dbReference type="Proteomes" id="UP000183567">
    <property type="component" value="Unassembled WGS sequence"/>
</dbReference>
<comment type="caution">
    <text evidence="12">The sequence shown here is derived from an EMBL/GenBank/DDBJ whole genome shotgun (WGS) entry which is preliminary data.</text>
</comment>
<reference evidence="12 13" key="1">
    <citation type="submission" date="2016-03" db="EMBL/GenBank/DDBJ databases">
        <title>Comparative genomics of the ectomycorrhizal sister species Rhizopogon vinicolor and Rhizopogon vesiculosus (Basidiomycota: Boletales) reveals a divergence of the mating type B locus.</title>
        <authorList>
            <person name="Mujic A.B."/>
            <person name="Kuo A."/>
            <person name="Tritt A."/>
            <person name="Lipzen A."/>
            <person name="Chen C."/>
            <person name="Johnson J."/>
            <person name="Sharma A."/>
            <person name="Barry K."/>
            <person name="Grigoriev I.V."/>
            <person name="Spatafora J.W."/>
        </authorList>
    </citation>
    <scope>NUCLEOTIDE SEQUENCE [LARGE SCALE GENOMIC DNA]</scope>
    <source>
        <strain evidence="12 13">AM-OR11-056</strain>
    </source>
</reference>
<gene>
    <name evidence="12" type="ORF">AZE42_04548</name>
</gene>
<evidence type="ECO:0000256" key="8">
    <source>
        <dbReference type="ARBA" id="ARBA00023128"/>
    </source>
</evidence>
<keyword evidence="7" id="KW-1133">Transmembrane helix</keyword>
<evidence type="ECO:0000256" key="1">
    <source>
        <dbReference type="ARBA" id="ARBA00004448"/>
    </source>
</evidence>
<evidence type="ECO:0000256" key="11">
    <source>
        <dbReference type="RuleBase" id="RU000488"/>
    </source>
</evidence>
<keyword evidence="3 11" id="KW-0813">Transport</keyword>
<keyword evidence="6" id="KW-0999">Mitochondrion inner membrane</keyword>
<evidence type="ECO:0008006" key="14">
    <source>
        <dbReference type="Google" id="ProtNLM"/>
    </source>
</evidence>
<dbReference type="PANTHER" id="PTHR45760:SF2">
    <property type="entry name" value="FI19922P1-RELATED"/>
    <property type="match status" value="1"/>
</dbReference>
<evidence type="ECO:0000256" key="3">
    <source>
        <dbReference type="ARBA" id="ARBA00022448"/>
    </source>
</evidence>
<organism evidence="12 13">
    <name type="scientific">Rhizopogon vesiculosus</name>
    <dbReference type="NCBI Taxonomy" id="180088"/>
    <lineage>
        <taxon>Eukaryota</taxon>
        <taxon>Fungi</taxon>
        <taxon>Dikarya</taxon>
        <taxon>Basidiomycota</taxon>
        <taxon>Agaricomycotina</taxon>
        <taxon>Agaricomycetes</taxon>
        <taxon>Agaricomycetidae</taxon>
        <taxon>Boletales</taxon>
        <taxon>Suillineae</taxon>
        <taxon>Rhizopogonaceae</taxon>
        <taxon>Rhizopogon</taxon>
    </lineage>
</organism>
<proteinExistence type="inferred from homology"/>
<dbReference type="Gene3D" id="1.50.40.10">
    <property type="entry name" value="Mitochondrial carrier domain"/>
    <property type="match status" value="2"/>
</dbReference>
<dbReference type="InterPro" id="IPR045315">
    <property type="entry name" value="Mtm1-like"/>
</dbReference>
<protein>
    <recommendedName>
        <fullName evidence="14">Mitochondrial carrier</fullName>
    </recommendedName>
</protein>
<dbReference type="AlphaFoldDB" id="A0A1J8QJS5"/>
<dbReference type="GO" id="GO:0005743">
    <property type="term" value="C:mitochondrial inner membrane"/>
    <property type="evidence" value="ECO:0007669"/>
    <property type="project" value="UniProtKB-SubCell"/>
</dbReference>
<dbReference type="OrthoDB" id="1747031at2759"/>
<dbReference type="Pfam" id="PF00153">
    <property type="entry name" value="Mito_carr"/>
    <property type="match status" value="4"/>
</dbReference>
<dbReference type="STRING" id="180088.A0A1J8QJS5"/>
<evidence type="ECO:0000256" key="10">
    <source>
        <dbReference type="PROSITE-ProRule" id="PRU00282"/>
    </source>
</evidence>
<dbReference type="PANTHER" id="PTHR45760">
    <property type="entry name" value="FI19922P1-RELATED"/>
    <property type="match status" value="1"/>
</dbReference>